<name>A0A1D1YYK1_9ARAE</name>
<accession>A0A1D1YYK1</accession>
<dbReference type="InterPro" id="IPR019448">
    <property type="entry name" value="NT-C2"/>
</dbReference>
<evidence type="ECO:0000259" key="2">
    <source>
        <dbReference type="PROSITE" id="PS51840"/>
    </source>
</evidence>
<feature type="region of interest" description="Disordered" evidence="1">
    <location>
        <begin position="206"/>
        <end position="237"/>
    </location>
</feature>
<feature type="domain" description="C2 NT-type" evidence="2">
    <location>
        <begin position="13"/>
        <end position="196"/>
    </location>
</feature>
<dbReference type="PANTHER" id="PTHR31182:SF17">
    <property type="entry name" value="EEIG1_EHBP1 PROTEIN AMINO-TERMINAL DOMAIN PROTEIN"/>
    <property type="match status" value="1"/>
</dbReference>
<feature type="compositionally biased region" description="Polar residues" evidence="1">
    <location>
        <begin position="227"/>
        <end position="237"/>
    </location>
</feature>
<evidence type="ECO:0000313" key="3">
    <source>
        <dbReference type="EMBL" id="JAT59669.1"/>
    </source>
</evidence>
<dbReference type="PANTHER" id="PTHR31182">
    <property type="entry name" value="C2 NT-TYPE DOMAIN-CONTAINING PROTEIN"/>
    <property type="match status" value="1"/>
</dbReference>
<feature type="compositionally biased region" description="Polar residues" evidence="1">
    <location>
        <begin position="254"/>
        <end position="282"/>
    </location>
</feature>
<evidence type="ECO:0000256" key="1">
    <source>
        <dbReference type="SAM" id="MobiDB-lite"/>
    </source>
</evidence>
<reference evidence="3" key="1">
    <citation type="submission" date="2015-07" db="EMBL/GenBank/DDBJ databases">
        <title>Transcriptome Assembly of Anthurium amnicola.</title>
        <authorList>
            <person name="Suzuki J."/>
        </authorList>
    </citation>
    <scope>NUCLEOTIDE SEQUENCE</scope>
</reference>
<dbReference type="AlphaFoldDB" id="A0A1D1YYK1"/>
<protein>
    <submittedName>
        <fullName evidence="3">Argininosuccinate synthase</fullName>
    </submittedName>
</protein>
<organism evidence="3">
    <name type="scientific">Anthurium amnicola</name>
    <dbReference type="NCBI Taxonomy" id="1678845"/>
    <lineage>
        <taxon>Eukaryota</taxon>
        <taxon>Viridiplantae</taxon>
        <taxon>Streptophyta</taxon>
        <taxon>Embryophyta</taxon>
        <taxon>Tracheophyta</taxon>
        <taxon>Spermatophyta</taxon>
        <taxon>Magnoliopsida</taxon>
        <taxon>Liliopsida</taxon>
        <taxon>Araceae</taxon>
        <taxon>Pothoideae</taxon>
        <taxon>Potheae</taxon>
        <taxon>Anthurium</taxon>
    </lineage>
</organism>
<gene>
    <name evidence="3" type="primary">argG_5</name>
    <name evidence="3" type="ORF">g.48603</name>
</gene>
<dbReference type="PROSITE" id="PS51840">
    <property type="entry name" value="C2_NT"/>
    <property type="match status" value="1"/>
</dbReference>
<sequence>MVVRKVMRWSPWAPPAAGSKRKYRVKVKVERVDGLFPGSAGADAGGGDGDDPLAVAVEIRWKGPARSRGLSYLRGRRKPARCVLVERTVADGAAEWGDGENAAAFDNVCGFSVADRDGSFSAWDVSFHLLCGRGNEGERKLEEIGMAMLNLGELASRLCRGEEKESSEQFQFLTELPITSRAAVCADIKLSVAVSFDEIKSTQEMSEPPLQAVFGNEGNRKAEGNDKPTTGDSAFDSDASNMVQQQLQPFEVTATSGEDSGDHSCSCSSTDAEGGNSCSRSVSPPKRGFLPWRKRRRKRGDSDAGLERGGIGAPVSSNSSRYLDDKDTAISLPDPAGDLTIGSWEERELISRDGQTKLNVGTFFASIDQRDESAGGESACTALVVVIADALQSNQMNTPTGSQFDALIREGSSEWRKLCGVESYTDRFPDKHFDLDTVLEARLRPVSVSPERSYVGFFQPQSFESLRGAMSFDDIWDEVACGAREGKPDVYIVSWNDHFFLLKVEADAFYIIDTLGERLFERCDKAYILRFDSSASMHRVPEKGGDEQELICSGKDCCREFINRFLAAIPLREELEAEEKRGEEPGLNVLHQRLQIEFHLVRATE</sequence>
<dbReference type="EMBL" id="GDJX01008267">
    <property type="protein sequence ID" value="JAT59669.1"/>
    <property type="molecule type" value="Transcribed_RNA"/>
</dbReference>
<proteinExistence type="predicted"/>
<feature type="region of interest" description="Disordered" evidence="1">
    <location>
        <begin position="254"/>
        <end position="326"/>
    </location>
</feature>